<keyword evidence="1" id="KW-1133">Transmembrane helix</keyword>
<dbReference type="OrthoDB" id="9851274at2"/>
<accession>A3IYU6</accession>
<feature type="transmembrane region" description="Helical" evidence="1">
    <location>
        <begin position="43"/>
        <end position="64"/>
    </location>
</feature>
<dbReference type="RefSeq" id="WP_008278562.1">
    <property type="nucleotide sequence ID" value="NZ_AAXW01000088.1"/>
</dbReference>
<sequence>MFLLEIIAESIAVFLVAFMCFGTFGVIFLLALKEFNPNLLDKINEWFFVCILIFLSTIPIPFYIDYQQSIVKENNLLRNQLILLNYDDKNLVITKYKLKEIQQILPSKSIFLECDQKNFFLSQSVSFDYQDISKNNIPKNAIICE</sequence>
<protein>
    <submittedName>
        <fullName evidence="2">Uncharacterized protein</fullName>
    </submittedName>
</protein>
<reference evidence="2 3" key="1">
    <citation type="submission" date="2007-03" db="EMBL/GenBank/DDBJ databases">
        <authorList>
            <person name="Stal L."/>
            <person name="Ferriera S."/>
            <person name="Johnson J."/>
            <person name="Kravitz S."/>
            <person name="Beeson K."/>
            <person name="Sutton G."/>
            <person name="Rogers Y.-H."/>
            <person name="Friedman R."/>
            <person name="Frazier M."/>
            <person name="Venter J.C."/>
        </authorList>
    </citation>
    <scope>NUCLEOTIDE SEQUENCE [LARGE SCALE GENOMIC DNA]</scope>
    <source>
        <strain evidence="2 3">CCY0110</strain>
    </source>
</reference>
<keyword evidence="3" id="KW-1185">Reference proteome</keyword>
<name>A3IYU6_9CHRO</name>
<proteinExistence type="predicted"/>
<dbReference type="Proteomes" id="UP000003781">
    <property type="component" value="Unassembled WGS sequence"/>
</dbReference>
<keyword evidence="1" id="KW-0812">Transmembrane</keyword>
<keyword evidence="1" id="KW-0472">Membrane</keyword>
<dbReference type="AlphaFoldDB" id="A3IYU6"/>
<dbReference type="EMBL" id="AAXW01000088">
    <property type="protein sequence ID" value="EAZ88357.1"/>
    <property type="molecule type" value="Genomic_DNA"/>
</dbReference>
<evidence type="ECO:0000256" key="1">
    <source>
        <dbReference type="SAM" id="Phobius"/>
    </source>
</evidence>
<organism evidence="2 3">
    <name type="scientific">Crocosphaera chwakensis CCY0110</name>
    <dbReference type="NCBI Taxonomy" id="391612"/>
    <lineage>
        <taxon>Bacteria</taxon>
        <taxon>Bacillati</taxon>
        <taxon>Cyanobacteriota</taxon>
        <taxon>Cyanophyceae</taxon>
        <taxon>Oscillatoriophycideae</taxon>
        <taxon>Chroococcales</taxon>
        <taxon>Aphanothecaceae</taxon>
        <taxon>Crocosphaera</taxon>
        <taxon>Crocosphaera chwakensis</taxon>
    </lineage>
</organism>
<feature type="transmembrane region" description="Helical" evidence="1">
    <location>
        <begin position="6"/>
        <end position="31"/>
    </location>
</feature>
<evidence type="ECO:0000313" key="3">
    <source>
        <dbReference type="Proteomes" id="UP000003781"/>
    </source>
</evidence>
<comment type="caution">
    <text evidence="2">The sequence shown here is derived from an EMBL/GenBank/DDBJ whole genome shotgun (WGS) entry which is preliminary data.</text>
</comment>
<evidence type="ECO:0000313" key="2">
    <source>
        <dbReference type="EMBL" id="EAZ88357.1"/>
    </source>
</evidence>
<gene>
    <name evidence="2" type="ORF">CY0110_31095</name>
</gene>